<dbReference type="RefSeq" id="WP_154729716.1">
    <property type="nucleotide sequence ID" value="NZ_SZYE01000079.1"/>
</dbReference>
<dbReference type="InterPro" id="IPR003509">
    <property type="entry name" value="UPF0102_YraN-like"/>
</dbReference>
<dbReference type="PANTHER" id="PTHR34039:SF1">
    <property type="entry name" value="UPF0102 PROTEIN YRAN"/>
    <property type="match status" value="1"/>
</dbReference>
<proteinExistence type="inferred from homology"/>
<dbReference type="Gene3D" id="3.40.1350.10">
    <property type="match status" value="1"/>
</dbReference>
<reference evidence="3 4" key="1">
    <citation type="submission" date="2019-05" db="EMBL/GenBank/DDBJ databases">
        <title>Genome sequence of Cellulomonas hominis strain CS1.</title>
        <authorList>
            <person name="Belmont J."/>
            <person name="Maclea K.S."/>
        </authorList>
    </citation>
    <scope>NUCLEOTIDE SEQUENCE [LARGE SCALE GENOMIC DNA]</scope>
    <source>
        <strain evidence="3 4">CS1</strain>
    </source>
</reference>
<gene>
    <name evidence="3" type="ORF">FA014_10945</name>
</gene>
<organism evidence="3 4">
    <name type="scientific">Cellulomonas hominis</name>
    <dbReference type="NCBI Taxonomy" id="156981"/>
    <lineage>
        <taxon>Bacteria</taxon>
        <taxon>Bacillati</taxon>
        <taxon>Actinomycetota</taxon>
        <taxon>Actinomycetes</taxon>
        <taxon>Micrococcales</taxon>
        <taxon>Cellulomonadaceae</taxon>
        <taxon>Cellulomonas</taxon>
    </lineage>
</organism>
<sequence length="120" mass="13253">MRTRNETGRLGEDLAARLLENEGCTVLDRNWYGPGGELDLVVYDPGEDAVVGVEVKTRRTATYGTPHEAVTPRKVRRLRALLAAWLAAHDVHARSIRLDLVAVELRAGRPPHAEHLAEIG</sequence>
<comment type="caution">
    <text evidence="3">The sequence shown here is derived from an EMBL/GenBank/DDBJ whole genome shotgun (WGS) entry which is preliminary data.</text>
</comment>
<evidence type="ECO:0000256" key="2">
    <source>
        <dbReference type="HAMAP-Rule" id="MF_00048"/>
    </source>
</evidence>
<dbReference type="GO" id="GO:0003676">
    <property type="term" value="F:nucleic acid binding"/>
    <property type="evidence" value="ECO:0007669"/>
    <property type="project" value="InterPro"/>
</dbReference>
<dbReference type="CDD" id="cd20736">
    <property type="entry name" value="PoNe_Nuclease"/>
    <property type="match status" value="1"/>
</dbReference>
<name>A0A7Z8NQG3_9CELL</name>
<dbReference type="NCBIfam" id="NF009154">
    <property type="entry name" value="PRK12497.3-3"/>
    <property type="match status" value="1"/>
</dbReference>
<dbReference type="HAMAP" id="MF_00048">
    <property type="entry name" value="UPF0102"/>
    <property type="match status" value="1"/>
</dbReference>
<comment type="similarity">
    <text evidence="1 2">Belongs to the UPF0102 family.</text>
</comment>
<evidence type="ECO:0000313" key="3">
    <source>
        <dbReference type="EMBL" id="TKR23507.1"/>
    </source>
</evidence>
<evidence type="ECO:0000256" key="1">
    <source>
        <dbReference type="ARBA" id="ARBA00006738"/>
    </source>
</evidence>
<dbReference type="InterPro" id="IPR011856">
    <property type="entry name" value="tRNA_endonuc-like_dom_sf"/>
</dbReference>
<dbReference type="OrthoDB" id="9794876at2"/>
<dbReference type="PANTHER" id="PTHR34039">
    <property type="entry name" value="UPF0102 PROTEIN YRAN"/>
    <property type="match status" value="1"/>
</dbReference>
<dbReference type="Proteomes" id="UP000308121">
    <property type="component" value="Unassembled WGS sequence"/>
</dbReference>
<dbReference type="EMBL" id="SZYE01000079">
    <property type="protein sequence ID" value="TKR23507.1"/>
    <property type="molecule type" value="Genomic_DNA"/>
</dbReference>
<dbReference type="SUPFAM" id="SSF52980">
    <property type="entry name" value="Restriction endonuclease-like"/>
    <property type="match status" value="1"/>
</dbReference>
<evidence type="ECO:0000313" key="4">
    <source>
        <dbReference type="Proteomes" id="UP000308121"/>
    </source>
</evidence>
<dbReference type="AlphaFoldDB" id="A0A7Z8NQG3"/>
<dbReference type="Pfam" id="PF02021">
    <property type="entry name" value="UPF0102"/>
    <property type="match status" value="1"/>
</dbReference>
<dbReference type="InterPro" id="IPR011335">
    <property type="entry name" value="Restrct_endonuc-II-like"/>
</dbReference>
<accession>A0A7Z8NQG3</accession>
<protein>
    <recommendedName>
        <fullName evidence="2">UPF0102 protein FA014_10945</fullName>
    </recommendedName>
</protein>